<evidence type="ECO:0000313" key="3">
    <source>
        <dbReference type="Proteomes" id="UP000295517"/>
    </source>
</evidence>
<protein>
    <recommendedName>
        <fullName evidence="1">RavJ-like C-terminal domain-containing protein</fullName>
    </recommendedName>
</protein>
<dbReference type="AlphaFoldDB" id="A0AAX1EJ21"/>
<sequence length="344" mass="39549">MPLYLIDGQINIENYKQYCQNHKIKPENAVFIFPGNASHHTKESTLFSIKSGGGLARAAAQIGREGYATLSLPTTNMEKWEKDKKQQEMVQTAIADLYRAAGAGYHIILPVRFHENEDYFDEGLGAEQLYEPNFWGGIQSAPNLLLARHYLEQLNLLNEFLDQDEDKQKENPFFQAYQDGKDMEPNHPWLQSHPLKMRGDTKESTSNSNAGAELSLFSIDKNAGTTEVSNQTFPLSYEKLYQRGQNSLDSARQLLVDYTKNDSSFLRLLHGHWNDRHYVKEVNELVKKIDDMQITTLDDLISAFDNIQANSEHTSDPLFRRIQFIKNHREEEQKSQFDLNNDLS</sequence>
<organism evidence="2 3">
    <name type="scientific">Legionella israelensis</name>
    <dbReference type="NCBI Taxonomy" id="454"/>
    <lineage>
        <taxon>Bacteria</taxon>
        <taxon>Pseudomonadati</taxon>
        <taxon>Pseudomonadota</taxon>
        <taxon>Gammaproteobacteria</taxon>
        <taxon>Legionellales</taxon>
        <taxon>Legionellaceae</taxon>
        <taxon>Legionella</taxon>
    </lineage>
</organism>
<feature type="domain" description="RavJ-like C-terminal" evidence="1">
    <location>
        <begin position="236"/>
        <end position="326"/>
    </location>
</feature>
<reference evidence="2 3" key="1">
    <citation type="submission" date="2019-03" db="EMBL/GenBank/DDBJ databases">
        <title>Diverse conjugative elements silence natural transformation in Legionella species.</title>
        <authorList>
            <person name="Durieux I."/>
            <person name="Ginevra C."/>
            <person name="Attaiech L."/>
            <person name="Picq K."/>
            <person name="Juan P.A."/>
            <person name="Jarraud S."/>
            <person name="Charpentier X."/>
        </authorList>
    </citation>
    <scope>NUCLEOTIDE SEQUENCE [LARGE SCALE GENOMIC DNA]</scope>
    <source>
        <strain evidence="2 3">HL-0427-4011</strain>
    </source>
</reference>
<evidence type="ECO:0000259" key="1">
    <source>
        <dbReference type="Pfam" id="PF18493"/>
    </source>
</evidence>
<dbReference type="RefSeq" id="WP_135061135.1">
    <property type="nucleotide sequence ID" value="NZ_CP038254.1"/>
</dbReference>
<dbReference type="InterPro" id="IPR041234">
    <property type="entry name" value="RavJ-like_C"/>
</dbReference>
<accession>A0AAX1EJ21</accession>
<proteinExistence type="predicted"/>
<dbReference type="Proteomes" id="UP000295517">
    <property type="component" value="Chromosome"/>
</dbReference>
<gene>
    <name evidence="2" type="ORF">E3983_11970</name>
</gene>
<evidence type="ECO:0000313" key="2">
    <source>
        <dbReference type="EMBL" id="QBR85005.1"/>
    </source>
</evidence>
<name>A0AAX1EJ21_9GAMM</name>
<dbReference type="Pfam" id="PF18493">
    <property type="entry name" value="DUF5617"/>
    <property type="match status" value="1"/>
</dbReference>
<dbReference type="EMBL" id="CP038254">
    <property type="protein sequence ID" value="QBR85005.1"/>
    <property type="molecule type" value="Genomic_DNA"/>
</dbReference>